<dbReference type="GO" id="GO:0016020">
    <property type="term" value="C:membrane"/>
    <property type="evidence" value="ECO:0007669"/>
    <property type="project" value="InterPro"/>
</dbReference>
<accession>H8X9C9</accession>
<dbReference type="HOGENOM" id="CLU_075335_1_0_1"/>
<feature type="transmembrane region" description="Helical" evidence="1">
    <location>
        <begin position="224"/>
        <end position="244"/>
    </location>
</feature>
<dbReference type="GO" id="GO:0000747">
    <property type="term" value="P:conjugation with cellular fusion"/>
    <property type="evidence" value="ECO:0007669"/>
    <property type="project" value="TreeGrafter"/>
</dbReference>
<dbReference type="KEGG" id="cot:CORT_0F03720"/>
<dbReference type="PANTHER" id="PTHR28092:SF1">
    <property type="entry name" value="FACTOR-INDUCED GENE 1 PROTEIN"/>
    <property type="match status" value="1"/>
</dbReference>
<dbReference type="AlphaFoldDB" id="H8X9C9"/>
<protein>
    <submittedName>
        <fullName evidence="2">Fig1 protein</fullName>
    </submittedName>
</protein>
<dbReference type="OrthoDB" id="4089394at2759"/>
<dbReference type="eggNOG" id="ENOG502QUDU">
    <property type="taxonomic scope" value="Eukaryota"/>
</dbReference>
<dbReference type="InterPro" id="IPR033481">
    <property type="entry name" value="Dni1/Fig1"/>
</dbReference>
<dbReference type="RefSeq" id="XP_003870723.1">
    <property type="nucleotide sequence ID" value="XM_003870674.1"/>
</dbReference>
<keyword evidence="1" id="KW-0812">Transmembrane</keyword>
<keyword evidence="1" id="KW-0472">Membrane</keyword>
<gene>
    <name evidence="2" type="ORF">CORT_0F03720</name>
</gene>
<feature type="transmembrane region" description="Helical" evidence="1">
    <location>
        <begin position="141"/>
        <end position="161"/>
    </location>
</feature>
<dbReference type="Pfam" id="PF12351">
    <property type="entry name" value="Fig1"/>
    <property type="match status" value="1"/>
</dbReference>
<evidence type="ECO:0000313" key="3">
    <source>
        <dbReference type="Proteomes" id="UP000005018"/>
    </source>
</evidence>
<feature type="transmembrane region" description="Helical" evidence="1">
    <location>
        <begin position="173"/>
        <end position="191"/>
    </location>
</feature>
<evidence type="ECO:0000256" key="1">
    <source>
        <dbReference type="SAM" id="Phobius"/>
    </source>
</evidence>
<dbReference type="GO" id="GO:0043332">
    <property type="term" value="C:mating projection tip"/>
    <property type="evidence" value="ECO:0007669"/>
    <property type="project" value="TreeGrafter"/>
</dbReference>
<keyword evidence="3" id="KW-1185">Reference proteome</keyword>
<dbReference type="Proteomes" id="UP000005018">
    <property type="component" value="Chromosome 6"/>
</dbReference>
<proteinExistence type="predicted"/>
<keyword evidence="1" id="KW-1133">Transmembrane helix</keyword>
<evidence type="ECO:0000313" key="2">
    <source>
        <dbReference type="EMBL" id="CCG24595.1"/>
    </source>
</evidence>
<organism evidence="2 3">
    <name type="scientific">Candida orthopsilosis (strain 90-125)</name>
    <name type="common">Yeast</name>
    <dbReference type="NCBI Taxonomy" id="1136231"/>
    <lineage>
        <taxon>Eukaryota</taxon>
        <taxon>Fungi</taxon>
        <taxon>Dikarya</taxon>
        <taxon>Ascomycota</taxon>
        <taxon>Saccharomycotina</taxon>
        <taxon>Pichiomycetes</taxon>
        <taxon>Debaryomycetaceae</taxon>
        <taxon>Candida/Lodderomyces clade</taxon>
        <taxon>Candida</taxon>
    </lineage>
</organism>
<name>H8X9C9_CANO9</name>
<dbReference type="EMBL" id="HE681724">
    <property type="protein sequence ID" value="CCG24595.1"/>
    <property type="molecule type" value="Genomic_DNA"/>
</dbReference>
<dbReference type="GeneID" id="14541711"/>
<sequence>MFIISKGVILLIMIIQFVTTVLLVFLLLGCVDASSNYSNVYLFNYKFNSSSSLYQHLTLDSNSTSTNSTSTTSSFLDSDLSKISVKVGYMALCISANDFQQCSSYVDLQSIPQLTISFFETKFSLLDIAQTFHTFIVHQRLLMASMIFTLAILIILCYLVLPICFGTLTIKRIGLLLSFTNMMLWGLGTMLQHQSVIATTKLLTGASFEVVEVGRGQRAETMTWVSFSFLIVVFLSFVMMNYAAMRNLRGANGSGKKSVIMEKV</sequence>
<reference evidence="2 3" key="1">
    <citation type="journal article" date="2012" name="PLoS ONE">
        <title>Sequence and analysis of the genome of the pathogenic yeast Candida orthopsilosis.</title>
        <authorList>
            <person name="Riccombeni A."/>
            <person name="Vidanes G."/>
            <person name="Proux-Wera E."/>
            <person name="Wolfe K.H."/>
            <person name="Butler G."/>
        </authorList>
    </citation>
    <scope>NUCLEOTIDE SEQUENCE [LARGE SCALE GENOMIC DNA]</scope>
    <source>
        <strain evidence="2 3">Co 90-125</strain>
    </source>
</reference>
<feature type="transmembrane region" description="Helical" evidence="1">
    <location>
        <begin position="7"/>
        <end position="28"/>
    </location>
</feature>
<dbReference type="PANTHER" id="PTHR28092">
    <property type="entry name" value="FACTOR-INDUCED GENE 1 PROTEIN"/>
    <property type="match status" value="1"/>
</dbReference>
<dbReference type="PROSITE" id="PS51257">
    <property type="entry name" value="PROKAR_LIPOPROTEIN"/>
    <property type="match status" value="1"/>
</dbReference>